<evidence type="ECO:0000313" key="2">
    <source>
        <dbReference type="Proteomes" id="UP000552709"/>
    </source>
</evidence>
<keyword evidence="2" id="KW-1185">Reference proteome</keyword>
<protein>
    <submittedName>
        <fullName evidence="1">Uncharacterized protein</fullName>
    </submittedName>
</protein>
<comment type="caution">
    <text evidence="1">The sequence shown here is derived from an EMBL/GenBank/DDBJ whole genome shotgun (WGS) entry which is preliminary data.</text>
</comment>
<dbReference type="EMBL" id="JACHFL010000027">
    <property type="protein sequence ID" value="MBB5366086.1"/>
    <property type="molecule type" value="Genomic_DNA"/>
</dbReference>
<name>A0A7W8K229_9DEIO</name>
<dbReference type="AlphaFoldDB" id="A0A7W8K229"/>
<evidence type="ECO:0000313" key="1">
    <source>
        <dbReference type="EMBL" id="MBB5366086.1"/>
    </source>
</evidence>
<accession>A0A7W8K229</accession>
<proteinExistence type="predicted"/>
<sequence length="48" mass="5552">MPDNLGSLSITRILLRRYLSFQAIFARDPAVQALRGQRNEFDRHDVPP</sequence>
<reference evidence="1 2" key="1">
    <citation type="submission" date="2020-08" db="EMBL/GenBank/DDBJ databases">
        <title>Genomic Encyclopedia of Type Strains, Phase IV (KMG-IV): sequencing the most valuable type-strain genomes for metagenomic binning, comparative biology and taxonomic classification.</title>
        <authorList>
            <person name="Goeker M."/>
        </authorList>
    </citation>
    <scope>NUCLEOTIDE SEQUENCE [LARGE SCALE GENOMIC DNA]</scope>
    <source>
        <strain evidence="1 2">DSM 27939</strain>
    </source>
</reference>
<gene>
    <name evidence="1" type="ORF">HNQ08_005212</name>
</gene>
<dbReference type="RefSeq" id="WP_184137969.1">
    <property type="nucleotide sequence ID" value="NZ_JACHFL010000027.1"/>
</dbReference>
<organism evidence="1 2">
    <name type="scientific">Deinococcus humi</name>
    <dbReference type="NCBI Taxonomy" id="662880"/>
    <lineage>
        <taxon>Bacteria</taxon>
        <taxon>Thermotogati</taxon>
        <taxon>Deinococcota</taxon>
        <taxon>Deinococci</taxon>
        <taxon>Deinococcales</taxon>
        <taxon>Deinococcaceae</taxon>
        <taxon>Deinococcus</taxon>
    </lineage>
</organism>
<dbReference type="Proteomes" id="UP000552709">
    <property type="component" value="Unassembled WGS sequence"/>
</dbReference>